<dbReference type="PROSITE" id="PS00894">
    <property type="entry name" value="HTH_DEOR_1"/>
    <property type="match status" value="1"/>
</dbReference>
<keyword evidence="6" id="KW-1185">Reference proteome</keyword>
<evidence type="ECO:0000313" key="5">
    <source>
        <dbReference type="EMBL" id="MFC5650443.1"/>
    </source>
</evidence>
<dbReference type="GO" id="GO:0003677">
    <property type="term" value="F:DNA binding"/>
    <property type="evidence" value="ECO:0007669"/>
    <property type="project" value="UniProtKB-KW"/>
</dbReference>
<dbReference type="Gene3D" id="1.10.10.10">
    <property type="entry name" value="Winged helix-like DNA-binding domain superfamily/Winged helix DNA-binding domain"/>
    <property type="match status" value="1"/>
</dbReference>
<comment type="caution">
    <text evidence="5">The sequence shown here is derived from an EMBL/GenBank/DDBJ whole genome shotgun (WGS) entry which is preliminary data.</text>
</comment>
<keyword evidence="1" id="KW-0805">Transcription regulation</keyword>
<gene>
    <name evidence="5" type="ORF">ACFPYJ_15205</name>
</gene>
<evidence type="ECO:0000256" key="2">
    <source>
        <dbReference type="ARBA" id="ARBA00023125"/>
    </source>
</evidence>
<accession>A0ABW0VX47</accession>
<dbReference type="EMBL" id="JBHSOW010000056">
    <property type="protein sequence ID" value="MFC5650443.1"/>
    <property type="molecule type" value="Genomic_DNA"/>
</dbReference>
<proteinExistence type="predicted"/>
<dbReference type="InterPro" id="IPR014036">
    <property type="entry name" value="DeoR-like_C"/>
</dbReference>
<name>A0ABW0VX47_9BACL</name>
<dbReference type="SMART" id="SM00420">
    <property type="entry name" value="HTH_DEOR"/>
    <property type="match status" value="1"/>
</dbReference>
<dbReference type="SUPFAM" id="SSF100950">
    <property type="entry name" value="NagB/RpiA/CoA transferase-like"/>
    <property type="match status" value="1"/>
</dbReference>
<keyword evidence="3" id="KW-0804">Transcription</keyword>
<dbReference type="InterPro" id="IPR050313">
    <property type="entry name" value="Carb_Metab_HTH_regulators"/>
</dbReference>
<dbReference type="InterPro" id="IPR001034">
    <property type="entry name" value="DeoR_HTH"/>
</dbReference>
<evidence type="ECO:0000259" key="4">
    <source>
        <dbReference type="PROSITE" id="PS51000"/>
    </source>
</evidence>
<protein>
    <submittedName>
        <fullName evidence="5">DeoR/GlpR family DNA-binding transcription regulator</fullName>
    </submittedName>
</protein>
<dbReference type="RefSeq" id="WP_379188999.1">
    <property type="nucleotide sequence ID" value="NZ_JBHSOW010000056.1"/>
</dbReference>
<organism evidence="5 6">
    <name type="scientific">Paenibacillus solisilvae</name>
    <dbReference type="NCBI Taxonomy" id="2486751"/>
    <lineage>
        <taxon>Bacteria</taxon>
        <taxon>Bacillati</taxon>
        <taxon>Bacillota</taxon>
        <taxon>Bacilli</taxon>
        <taxon>Bacillales</taxon>
        <taxon>Paenibacillaceae</taxon>
        <taxon>Paenibacillus</taxon>
    </lineage>
</organism>
<sequence length="256" mass="27849">MRRNVHIQLNSRQQQMLDRIASDGEVRIADLRESFPVTEMTIRRDLEKLEEAGSIKRTFGGAIFVGQDVALKERSVILMEEKMRIGRKAAAFIQPGDSVFIDGGTTTLQVARFLSPGMKITVVTNALNVAAELAAKQIPTMMTGGMLLEATHSLVGPVAAQTLAGMAFDHVFLGATGVNIEHGFSNSNIYEAEIKQIAIRQSAETTIVLDHTKFGAKVLVSFASLSGVQRMVTDRLPEQILYQACMDTGVAVEIAD</sequence>
<dbReference type="PRINTS" id="PR00037">
    <property type="entry name" value="HTHLACR"/>
</dbReference>
<dbReference type="PANTHER" id="PTHR30363">
    <property type="entry name" value="HTH-TYPE TRANSCRIPTIONAL REGULATOR SRLR-RELATED"/>
    <property type="match status" value="1"/>
</dbReference>
<dbReference type="InterPro" id="IPR018356">
    <property type="entry name" value="Tscrpt_reg_HTH_DeoR_CS"/>
</dbReference>
<dbReference type="PROSITE" id="PS51000">
    <property type="entry name" value="HTH_DEOR_2"/>
    <property type="match status" value="1"/>
</dbReference>
<dbReference type="SUPFAM" id="SSF46785">
    <property type="entry name" value="Winged helix' DNA-binding domain"/>
    <property type="match status" value="1"/>
</dbReference>
<evidence type="ECO:0000256" key="3">
    <source>
        <dbReference type="ARBA" id="ARBA00023163"/>
    </source>
</evidence>
<dbReference type="Proteomes" id="UP001596047">
    <property type="component" value="Unassembled WGS sequence"/>
</dbReference>
<dbReference type="Pfam" id="PF08220">
    <property type="entry name" value="HTH_DeoR"/>
    <property type="match status" value="1"/>
</dbReference>
<dbReference type="InterPro" id="IPR036388">
    <property type="entry name" value="WH-like_DNA-bd_sf"/>
</dbReference>
<dbReference type="Gene3D" id="3.40.50.1360">
    <property type="match status" value="1"/>
</dbReference>
<dbReference type="PANTHER" id="PTHR30363:SF44">
    <property type="entry name" value="AGA OPERON TRANSCRIPTIONAL REPRESSOR-RELATED"/>
    <property type="match status" value="1"/>
</dbReference>
<evidence type="ECO:0000313" key="6">
    <source>
        <dbReference type="Proteomes" id="UP001596047"/>
    </source>
</evidence>
<reference evidence="6" key="1">
    <citation type="journal article" date="2019" name="Int. J. Syst. Evol. Microbiol.">
        <title>The Global Catalogue of Microorganisms (GCM) 10K type strain sequencing project: providing services to taxonomists for standard genome sequencing and annotation.</title>
        <authorList>
            <consortium name="The Broad Institute Genomics Platform"/>
            <consortium name="The Broad Institute Genome Sequencing Center for Infectious Disease"/>
            <person name="Wu L."/>
            <person name="Ma J."/>
        </authorList>
    </citation>
    <scope>NUCLEOTIDE SEQUENCE [LARGE SCALE GENOMIC DNA]</scope>
    <source>
        <strain evidence="6">CGMCC 1.3240</strain>
    </source>
</reference>
<dbReference type="InterPro" id="IPR037171">
    <property type="entry name" value="NagB/RpiA_transferase-like"/>
</dbReference>
<dbReference type="InterPro" id="IPR036390">
    <property type="entry name" value="WH_DNA-bd_sf"/>
</dbReference>
<feature type="domain" description="HTH deoR-type" evidence="4">
    <location>
        <begin position="9"/>
        <end position="64"/>
    </location>
</feature>
<keyword evidence="2 5" id="KW-0238">DNA-binding</keyword>
<dbReference type="SMART" id="SM01134">
    <property type="entry name" value="DeoRC"/>
    <property type="match status" value="1"/>
</dbReference>
<dbReference type="Pfam" id="PF00455">
    <property type="entry name" value="DeoRC"/>
    <property type="match status" value="1"/>
</dbReference>
<evidence type="ECO:0000256" key="1">
    <source>
        <dbReference type="ARBA" id="ARBA00023015"/>
    </source>
</evidence>